<evidence type="ECO:0000313" key="2">
    <source>
        <dbReference type="EMBL" id="GDY30304.1"/>
    </source>
</evidence>
<feature type="transmembrane region" description="Helical" evidence="1">
    <location>
        <begin position="70"/>
        <end position="88"/>
    </location>
</feature>
<proteinExistence type="predicted"/>
<comment type="caution">
    <text evidence="2">The sequence shown here is derived from an EMBL/GenBank/DDBJ whole genome shotgun (WGS) entry which is preliminary data.</text>
</comment>
<accession>A0A4D4J4B3</accession>
<feature type="transmembrane region" description="Helical" evidence="1">
    <location>
        <begin position="44"/>
        <end position="64"/>
    </location>
</feature>
<gene>
    <name evidence="2" type="ORF">GTS_19370</name>
</gene>
<reference evidence="3" key="1">
    <citation type="submission" date="2019-04" db="EMBL/GenBank/DDBJ databases">
        <title>Draft genome sequence of Pseudonocardiaceae bacterium SL3-2-4.</title>
        <authorList>
            <person name="Ningsih F."/>
            <person name="Yokota A."/>
            <person name="Sakai Y."/>
            <person name="Nanatani K."/>
            <person name="Yabe S."/>
            <person name="Oetari A."/>
            <person name="Sjamsuridzal W."/>
        </authorList>
    </citation>
    <scope>NUCLEOTIDE SEQUENCE [LARGE SCALE GENOMIC DNA]</scope>
    <source>
        <strain evidence="3">SL3-2-4</strain>
    </source>
</reference>
<dbReference type="EMBL" id="BJFL01000007">
    <property type="protein sequence ID" value="GDY30304.1"/>
    <property type="molecule type" value="Genomic_DNA"/>
</dbReference>
<keyword evidence="1" id="KW-1133">Transmembrane helix</keyword>
<keyword evidence="1" id="KW-0472">Membrane</keyword>
<organism evidence="2 3">
    <name type="scientific">Gandjariella thermophila</name>
    <dbReference type="NCBI Taxonomy" id="1931992"/>
    <lineage>
        <taxon>Bacteria</taxon>
        <taxon>Bacillati</taxon>
        <taxon>Actinomycetota</taxon>
        <taxon>Actinomycetes</taxon>
        <taxon>Pseudonocardiales</taxon>
        <taxon>Pseudonocardiaceae</taxon>
        <taxon>Gandjariella</taxon>
    </lineage>
</organism>
<dbReference type="AlphaFoldDB" id="A0A4D4J4B3"/>
<evidence type="ECO:0000256" key="1">
    <source>
        <dbReference type="SAM" id="Phobius"/>
    </source>
</evidence>
<feature type="transmembrane region" description="Helical" evidence="1">
    <location>
        <begin position="109"/>
        <end position="131"/>
    </location>
</feature>
<protein>
    <recommendedName>
        <fullName evidence="4">DUF1453 domain-containing protein</fullName>
    </recommendedName>
</protein>
<feature type="transmembrane region" description="Helical" evidence="1">
    <location>
        <begin position="12"/>
        <end position="32"/>
    </location>
</feature>
<sequence length="175" mass="17835">MPAPAERGDVVSALQAVVSVAIAALVLVRVIGRQVTGSPVTARSLVLMPAVLLVIGVAGMGNVLGSASTGALLLFGADVALLVLVGLGRGASVALGERNGTLYQRGTRLTLLLWLLTIALRVGFAFAGHLLGVDDRLAGASIALSMGLTIGAQNVAIWWRGQRLGVPMAVPAARR</sequence>
<evidence type="ECO:0008006" key="4">
    <source>
        <dbReference type="Google" id="ProtNLM"/>
    </source>
</evidence>
<name>A0A4D4J4B3_9PSEU</name>
<dbReference type="Proteomes" id="UP000298860">
    <property type="component" value="Unassembled WGS sequence"/>
</dbReference>
<keyword evidence="1" id="KW-0812">Transmembrane</keyword>
<evidence type="ECO:0000313" key="3">
    <source>
        <dbReference type="Proteomes" id="UP000298860"/>
    </source>
</evidence>
<keyword evidence="3" id="KW-1185">Reference proteome</keyword>
<feature type="transmembrane region" description="Helical" evidence="1">
    <location>
        <begin position="137"/>
        <end position="159"/>
    </location>
</feature>